<gene>
    <name evidence="3" type="ORF">PSYICH_LOCUS7812</name>
</gene>
<evidence type="ECO:0000313" key="3">
    <source>
        <dbReference type="EMBL" id="CAH1105807.1"/>
    </source>
</evidence>
<protein>
    <recommendedName>
        <fullName evidence="2">Coilin tudor domain-containing protein</fullName>
    </recommendedName>
</protein>
<dbReference type="InterPro" id="IPR056398">
    <property type="entry name" value="Tudor_Coilin"/>
</dbReference>
<accession>A0A9P0CLX8</accession>
<feature type="region of interest" description="Disordered" evidence="1">
    <location>
        <begin position="103"/>
        <end position="141"/>
    </location>
</feature>
<dbReference type="AlphaFoldDB" id="A0A9P0CLX8"/>
<evidence type="ECO:0000313" key="4">
    <source>
        <dbReference type="Proteomes" id="UP001153636"/>
    </source>
</evidence>
<sequence>MAQTNFTLLINLSNFFKDHRKIARIFIGDKITRIQDIQNKITIVFGIENFCLLSNNEYLPPSEDIRILRKDDIVWAIPAQSGNVSYENIDVENEYAPTKLKKTKRKSNSAVNGTDEYEKVSKRRKQEDCTRGKPPKSEGKTEEIEYITKCCHKKKKKHIYEEVQPEDEHIPKISKKKKYKDLEQTETNKVQKQIENSKKKNVSVSNKFNYSNKSINEYQVTVGNSLPENVSFKKITQIPTITEEYLKEKKINIVKIDYISKPPAAEKIETGPIQNETEIVKNTSDFNESKSNSAHKIESGPSQNATEIRENYLDNNETKSSSEHKIEIGSLQNQTEIRKNYLDYNVTKSSSAHKIEFGPSQNETEIRKNHLDYNVTKSSSAHKIEIGPSQNETEIRKNYLDSNVTKSSSAHKIEIGSSQNETDIRKNYLDSNVTKSSSVPKIEIGPSQIETEIRKNYLDYNVTKSSSVPKIEIGPSQNETEIRKNYLDYNDSKSSSAHKIEIGPSQNEIEKRKNYFDYNETKSSLIKNDSGAVKTTKFFFLNTPSRQKVEKPVKQKRSNLFKLNISPIVNKVNKIELLQEITPAEEKRNNMFELGLSPVVRHNEKLETTCEKVEEKTAAEPRSNILKLEMNPVETENKETYIETSIDVIENYTLKPENSNSNDMHREKINVADDIMQVEKNTGPPSELTNGHSVETSPSIYIQDTHIIPAPTPENIETSHASGIIIDSSMEIQGNSPALNVHSSFQPISEISPCITTILDTPVNELGISGIECINRSKYSARKQISGVGQLLGSIRNSESCSTVLETSPSGDTTEFVTKRKRTRRTRSKKKKNPCIIADETLSPINSSISYTPRPMLTEANPKHHFKFSDDGKIDNIKNDSVISIGSDTGDLQLVEENILKAPLMSEKGPEVGNIISFKILKITDDFTPEISSYIIGRVVEFSAISKLVVFEITLGLEQFEQPRGKFALDDKEKRSMCVFKECLWSDLVEPRLIDP</sequence>
<feature type="domain" description="Coilin tudor" evidence="2">
    <location>
        <begin position="908"/>
        <end position="959"/>
    </location>
</feature>
<name>A0A9P0CLX8_9CUCU</name>
<feature type="region of interest" description="Disordered" evidence="1">
    <location>
        <begin position="286"/>
        <end position="306"/>
    </location>
</feature>
<evidence type="ECO:0000259" key="2">
    <source>
        <dbReference type="Pfam" id="PF23086"/>
    </source>
</evidence>
<keyword evidence="4" id="KW-1185">Reference proteome</keyword>
<feature type="compositionally biased region" description="Basic and acidic residues" evidence="1">
    <location>
        <begin position="116"/>
        <end position="141"/>
    </location>
</feature>
<dbReference type="OrthoDB" id="74813at2759"/>
<dbReference type="Pfam" id="PF23086">
    <property type="entry name" value="Tudor_Coilin"/>
    <property type="match status" value="1"/>
</dbReference>
<dbReference type="Proteomes" id="UP001153636">
    <property type="component" value="Chromosome 2"/>
</dbReference>
<evidence type="ECO:0000256" key="1">
    <source>
        <dbReference type="SAM" id="MobiDB-lite"/>
    </source>
</evidence>
<organism evidence="3 4">
    <name type="scientific">Psylliodes chrysocephalus</name>
    <dbReference type="NCBI Taxonomy" id="3402493"/>
    <lineage>
        <taxon>Eukaryota</taxon>
        <taxon>Metazoa</taxon>
        <taxon>Ecdysozoa</taxon>
        <taxon>Arthropoda</taxon>
        <taxon>Hexapoda</taxon>
        <taxon>Insecta</taxon>
        <taxon>Pterygota</taxon>
        <taxon>Neoptera</taxon>
        <taxon>Endopterygota</taxon>
        <taxon>Coleoptera</taxon>
        <taxon>Polyphaga</taxon>
        <taxon>Cucujiformia</taxon>
        <taxon>Chrysomeloidea</taxon>
        <taxon>Chrysomelidae</taxon>
        <taxon>Galerucinae</taxon>
        <taxon>Alticini</taxon>
        <taxon>Psylliodes</taxon>
    </lineage>
</organism>
<dbReference type="EMBL" id="OV651814">
    <property type="protein sequence ID" value="CAH1105807.1"/>
    <property type="molecule type" value="Genomic_DNA"/>
</dbReference>
<reference evidence="3" key="1">
    <citation type="submission" date="2022-01" db="EMBL/GenBank/DDBJ databases">
        <authorList>
            <person name="King R."/>
        </authorList>
    </citation>
    <scope>NUCLEOTIDE SEQUENCE</scope>
</reference>
<proteinExistence type="predicted"/>